<dbReference type="AlphaFoldDB" id="A0A8C4S572"/>
<dbReference type="SUPFAM" id="SSF46689">
    <property type="entry name" value="Homeodomain-like"/>
    <property type="match status" value="1"/>
</dbReference>
<dbReference type="PRINTS" id="PR00024">
    <property type="entry name" value="HOMEOBOX"/>
</dbReference>
<dbReference type="GO" id="GO:0000977">
    <property type="term" value="F:RNA polymerase II transcription regulatory region sequence-specific DNA binding"/>
    <property type="evidence" value="ECO:0007669"/>
    <property type="project" value="TreeGrafter"/>
</dbReference>
<evidence type="ECO:0000256" key="3">
    <source>
        <dbReference type="ARBA" id="ARBA00023125"/>
    </source>
</evidence>
<proteinExistence type="inferred from homology"/>
<keyword evidence="10" id="KW-1185">Reference proteome</keyword>
<evidence type="ECO:0000256" key="7">
    <source>
        <dbReference type="RuleBase" id="RU000682"/>
    </source>
</evidence>
<dbReference type="GO" id="GO:0005634">
    <property type="term" value="C:nucleus"/>
    <property type="evidence" value="ECO:0007669"/>
    <property type="project" value="UniProtKB-SubCell"/>
</dbReference>
<gene>
    <name evidence="9" type="primary">CDX2</name>
</gene>
<feature type="domain" description="Homeobox" evidence="8">
    <location>
        <begin position="143"/>
        <end position="203"/>
    </location>
</feature>
<dbReference type="Proteomes" id="UP000694620">
    <property type="component" value="Chromosome 4"/>
</dbReference>
<dbReference type="PANTHER" id="PTHR24332:SF16">
    <property type="entry name" value="HOMEOBOX PROTEIN CDX-1"/>
    <property type="match status" value="1"/>
</dbReference>
<evidence type="ECO:0000259" key="8">
    <source>
        <dbReference type="PROSITE" id="PS50071"/>
    </source>
</evidence>
<dbReference type="GeneTree" id="ENSGT00940000161261"/>
<dbReference type="Gene3D" id="1.10.10.60">
    <property type="entry name" value="Homeodomain-like"/>
    <property type="match status" value="1"/>
</dbReference>
<reference evidence="9" key="3">
    <citation type="submission" date="2025-09" db="UniProtKB">
        <authorList>
            <consortium name="Ensembl"/>
        </authorList>
    </citation>
    <scope>IDENTIFICATION</scope>
</reference>
<keyword evidence="5 6" id="KW-0539">Nucleus</keyword>
<dbReference type="FunFam" id="1.10.10.60:FF:000089">
    <property type="entry name" value="Caudal type homeobox 4"/>
    <property type="match status" value="1"/>
</dbReference>
<name>A0A8C4S572_ERPCA</name>
<organism evidence="9 10">
    <name type="scientific">Erpetoichthys calabaricus</name>
    <name type="common">Rope fish</name>
    <name type="synonym">Calamoichthys calabaricus</name>
    <dbReference type="NCBI Taxonomy" id="27687"/>
    <lineage>
        <taxon>Eukaryota</taxon>
        <taxon>Metazoa</taxon>
        <taxon>Chordata</taxon>
        <taxon>Craniata</taxon>
        <taxon>Vertebrata</taxon>
        <taxon>Euteleostomi</taxon>
        <taxon>Actinopterygii</taxon>
        <taxon>Polypteriformes</taxon>
        <taxon>Polypteridae</taxon>
        <taxon>Erpetoichthys</taxon>
    </lineage>
</organism>
<dbReference type="InterPro" id="IPR006820">
    <property type="entry name" value="Caudal_activation_dom"/>
</dbReference>
<dbReference type="PRINTS" id="PR00031">
    <property type="entry name" value="HTHREPRESSR"/>
</dbReference>
<accession>A0A8C4S572</accession>
<dbReference type="PANTHER" id="PTHR24332">
    <property type="entry name" value="HOMEOBOX PROTEIN CDX"/>
    <property type="match status" value="1"/>
</dbReference>
<dbReference type="InterPro" id="IPR017970">
    <property type="entry name" value="Homeobox_CS"/>
</dbReference>
<evidence type="ECO:0000256" key="2">
    <source>
        <dbReference type="ARBA" id="ARBA00010341"/>
    </source>
</evidence>
<evidence type="ECO:0000313" key="10">
    <source>
        <dbReference type="Proteomes" id="UP000694620"/>
    </source>
</evidence>
<evidence type="ECO:0000256" key="4">
    <source>
        <dbReference type="ARBA" id="ARBA00023155"/>
    </source>
</evidence>
<dbReference type="InterPro" id="IPR020479">
    <property type="entry name" value="HD_metazoa"/>
</dbReference>
<dbReference type="GO" id="GO:0009948">
    <property type="term" value="P:anterior/posterior axis specification"/>
    <property type="evidence" value="ECO:0007669"/>
    <property type="project" value="TreeGrafter"/>
</dbReference>
<reference evidence="9" key="1">
    <citation type="submission" date="2021-06" db="EMBL/GenBank/DDBJ databases">
        <authorList>
            <consortium name="Wellcome Sanger Institute Data Sharing"/>
        </authorList>
    </citation>
    <scope>NUCLEOTIDE SEQUENCE [LARGE SCALE GENOMIC DNA]</scope>
</reference>
<dbReference type="InterPro" id="IPR000047">
    <property type="entry name" value="HTH_motif"/>
</dbReference>
<dbReference type="InterPro" id="IPR047152">
    <property type="entry name" value="Caudal_homeobox"/>
</dbReference>
<keyword evidence="4 6" id="KW-0371">Homeobox</keyword>
<protein>
    <submittedName>
        <fullName evidence="9">Caudal type homeobox 2</fullName>
    </submittedName>
</protein>
<dbReference type="SMART" id="SM00389">
    <property type="entry name" value="HOX"/>
    <property type="match status" value="1"/>
</dbReference>
<dbReference type="PROSITE" id="PS50071">
    <property type="entry name" value="HOMEOBOX_2"/>
    <property type="match status" value="1"/>
</dbReference>
<evidence type="ECO:0000313" key="9">
    <source>
        <dbReference type="Ensembl" id="ENSECRP00000011720.1"/>
    </source>
</evidence>
<dbReference type="GO" id="GO:0000981">
    <property type="term" value="F:DNA-binding transcription factor activity, RNA polymerase II-specific"/>
    <property type="evidence" value="ECO:0007669"/>
    <property type="project" value="InterPro"/>
</dbReference>
<dbReference type="InterPro" id="IPR009057">
    <property type="entry name" value="Homeodomain-like_sf"/>
</dbReference>
<dbReference type="Pfam" id="PF00046">
    <property type="entry name" value="Homeodomain"/>
    <property type="match status" value="1"/>
</dbReference>
<dbReference type="GO" id="GO:0009887">
    <property type="term" value="P:animal organ morphogenesis"/>
    <property type="evidence" value="ECO:0007669"/>
    <property type="project" value="TreeGrafter"/>
</dbReference>
<evidence type="ECO:0000256" key="1">
    <source>
        <dbReference type="ARBA" id="ARBA00004123"/>
    </source>
</evidence>
<comment type="similarity">
    <text evidence="2">Belongs to the Caudal homeobox family.</text>
</comment>
<comment type="subcellular location">
    <subcellularLocation>
        <location evidence="1 6 7">Nucleus</location>
    </subcellularLocation>
</comment>
<dbReference type="GO" id="GO:0030154">
    <property type="term" value="P:cell differentiation"/>
    <property type="evidence" value="ECO:0007669"/>
    <property type="project" value="TreeGrafter"/>
</dbReference>
<dbReference type="Pfam" id="PF04731">
    <property type="entry name" value="Caudal_act"/>
    <property type="match status" value="1"/>
</dbReference>
<dbReference type="InterPro" id="IPR001356">
    <property type="entry name" value="HD"/>
</dbReference>
<reference evidence="9" key="2">
    <citation type="submission" date="2025-08" db="UniProtKB">
        <authorList>
            <consortium name="Ensembl"/>
        </authorList>
    </citation>
    <scope>IDENTIFICATION</scope>
</reference>
<sequence>MYVSYLLEKEVSMYPTSVRHTGLGLGAQNFVSPPQYPDYGAYHVPGVNLDSAPQPSPSWHNTYAPSREDWSMYGTAHTNGAYVSTGTIPYNGTDVNPMPPPGTGVIQALNGGSVEQHVTSNSPRPSYDWIRKPAGCLCCGKTRTKDKYRVVYTDHQRLELEKEFHYSRYITIRRKSEIAMTLGLSERQVKIWFQNRRAKERKLAKKKMQQSHSGLMQSGSDDFSPAAAMSSAALIPVESGGGVHCQSTSTLPETIFKPFGMAVQAEFIT</sequence>
<keyword evidence="3 6" id="KW-0238">DNA-binding</keyword>
<evidence type="ECO:0000256" key="5">
    <source>
        <dbReference type="ARBA" id="ARBA00023242"/>
    </source>
</evidence>
<dbReference type="CDD" id="cd00086">
    <property type="entry name" value="homeodomain"/>
    <property type="match status" value="1"/>
</dbReference>
<feature type="DNA-binding region" description="Homeobox" evidence="6">
    <location>
        <begin position="145"/>
        <end position="204"/>
    </location>
</feature>
<dbReference type="PROSITE" id="PS00027">
    <property type="entry name" value="HOMEOBOX_1"/>
    <property type="match status" value="1"/>
</dbReference>
<evidence type="ECO:0000256" key="6">
    <source>
        <dbReference type="PROSITE-ProRule" id="PRU00108"/>
    </source>
</evidence>
<dbReference type="Ensembl" id="ENSECRT00000011911.1">
    <property type="protein sequence ID" value="ENSECRP00000011720.1"/>
    <property type="gene ID" value="ENSECRG00000007793.1"/>
</dbReference>